<proteinExistence type="predicted"/>
<gene>
    <name evidence="2" type="primary">ORF53572</name>
</gene>
<feature type="compositionally biased region" description="Basic and acidic residues" evidence="1">
    <location>
        <begin position="39"/>
        <end position="51"/>
    </location>
</feature>
<feature type="region of interest" description="Disordered" evidence="1">
    <location>
        <begin position="31"/>
        <end position="51"/>
    </location>
</feature>
<dbReference type="AlphaFoldDB" id="A0A0B6ZBC4"/>
<sequence>NLLLLKTAVCQLLGTSCVREHSLMNYEHQDVQEDLSDTDELKQKGDHPRHNETKIVNVGDLEVKPVPDVMSDGGTKTTSNAQGSLDIYASCKDSVLTERGLAEQSDETSHQSLLNAVAETMKGHKLIQVDTPFQFDPKVELPINRTDDMQHGSSPKKCKFDPSVLNNSSINYPDFSNDYLMTQTSHPIIFAFSSCSFDSYLKYLDNICRQIQCRKCHRDPRVFTNVQLIDRNIVLTTASTETEISNVSSIDKPHETKSSDGNDDRDIRVLENVCHPFVDLTSEESCLNTKTLLNFHNKSSNRNDENSSNMEEKLILSDETVGSETSNESFVQLNQMEVAETLLACTLHPDVVKMISRLFQEQCQYRLRQKHIFK</sequence>
<evidence type="ECO:0000313" key="2">
    <source>
        <dbReference type="EMBL" id="CEK65000.1"/>
    </source>
</evidence>
<organism evidence="2">
    <name type="scientific">Arion vulgaris</name>
    <dbReference type="NCBI Taxonomy" id="1028688"/>
    <lineage>
        <taxon>Eukaryota</taxon>
        <taxon>Metazoa</taxon>
        <taxon>Spiralia</taxon>
        <taxon>Lophotrochozoa</taxon>
        <taxon>Mollusca</taxon>
        <taxon>Gastropoda</taxon>
        <taxon>Heterobranchia</taxon>
        <taxon>Euthyneura</taxon>
        <taxon>Panpulmonata</taxon>
        <taxon>Eupulmonata</taxon>
        <taxon>Stylommatophora</taxon>
        <taxon>Helicina</taxon>
        <taxon>Arionoidea</taxon>
        <taxon>Arionidae</taxon>
        <taxon>Arion</taxon>
    </lineage>
</organism>
<reference evidence="2" key="1">
    <citation type="submission" date="2014-12" db="EMBL/GenBank/DDBJ databases">
        <title>Insight into the proteome of Arion vulgaris.</title>
        <authorList>
            <person name="Aradska J."/>
            <person name="Bulat T."/>
            <person name="Smidak R."/>
            <person name="Sarate P."/>
            <person name="Gangsoo J."/>
            <person name="Sialana F."/>
            <person name="Bilban M."/>
            <person name="Lubec G."/>
        </authorList>
    </citation>
    <scope>NUCLEOTIDE SEQUENCE</scope>
    <source>
        <tissue evidence="2">Skin</tissue>
    </source>
</reference>
<evidence type="ECO:0000256" key="1">
    <source>
        <dbReference type="SAM" id="MobiDB-lite"/>
    </source>
</evidence>
<feature type="non-terminal residue" evidence="2">
    <location>
        <position position="1"/>
    </location>
</feature>
<protein>
    <submittedName>
        <fullName evidence="2">Uncharacterized protein</fullName>
    </submittedName>
</protein>
<name>A0A0B6ZBC4_9EUPU</name>
<feature type="region of interest" description="Disordered" evidence="1">
    <location>
        <begin position="244"/>
        <end position="264"/>
    </location>
</feature>
<feature type="compositionally biased region" description="Basic and acidic residues" evidence="1">
    <location>
        <begin position="251"/>
        <end position="264"/>
    </location>
</feature>
<accession>A0A0B6ZBC4</accession>
<dbReference type="EMBL" id="HACG01018135">
    <property type="protein sequence ID" value="CEK65000.1"/>
    <property type="molecule type" value="Transcribed_RNA"/>
</dbReference>